<organism evidence="1 2">
    <name type="scientific">Streptomyces toxytricini</name>
    <name type="common">Actinomyces toxytricini</name>
    <dbReference type="NCBI Taxonomy" id="67369"/>
    <lineage>
        <taxon>Bacteria</taxon>
        <taxon>Bacillati</taxon>
        <taxon>Actinomycetota</taxon>
        <taxon>Actinomycetes</taxon>
        <taxon>Kitasatosporales</taxon>
        <taxon>Streptomycetaceae</taxon>
        <taxon>Streptomyces</taxon>
    </lineage>
</organism>
<dbReference type="Proteomes" id="UP001617351">
    <property type="component" value="Unassembled WGS sequence"/>
</dbReference>
<dbReference type="EMBL" id="JBIUYY010000003">
    <property type="protein sequence ID" value="MFJ2821109.1"/>
    <property type="molecule type" value="Genomic_DNA"/>
</dbReference>
<reference evidence="1 2" key="1">
    <citation type="submission" date="2024-10" db="EMBL/GenBank/DDBJ databases">
        <title>The Natural Products Discovery Center: Release of the First 8490 Sequenced Strains for Exploring Actinobacteria Biosynthetic Diversity.</title>
        <authorList>
            <person name="Kalkreuter E."/>
            <person name="Kautsar S.A."/>
            <person name="Yang D."/>
            <person name="Bader C.D."/>
            <person name="Teijaro C.N."/>
            <person name="Fluegel L."/>
            <person name="Davis C.M."/>
            <person name="Simpson J.R."/>
            <person name="Lauterbach L."/>
            <person name="Steele A.D."/>
            <person name="Gui C."/>
            <person name="Meng S."/>
            <person name="Li G."/>
            <person name="Viehrig K."/>
            <person name="Ye F."/>
            <person name="Su P."/>
            <person name="Kiefer A.F."/>
            <person name="Nichols A."/>
            <person name="Cepeda A.J."/>
            <person name="Yan W."/>
            <person name="Fan B."/>
            <person name="Jiang Y."/>
            <person name="Adhikari A."/>
            <person name="Zheng C.-J."/>
            <person name="Schuster L."/>
            <person name="Cowan T.M."/>
            <person name="Smanski M.J."/>
            <person name="Chevrette M.G."/>
            <person name="De Carvalho L.P.S."/>
            <person name="Shen B."/>
        </authorList>
    </citation>
    <scope>NUCLEOTIDE SEQUENCE [LARGE SCALE GENOMIC DNA]</scope>
    <source>
        <strain evidence="1 2">NPDC087220</strain>
    </source>
</reference>
<comment type="caution">
    <text evidence="1">The sequence shown here is derived from an EMBL/GenBank/DDBJ whole genome shotgun (WGS) entry which is preliminary data.</text>
</comment>
<protein>
    <submittedName>
        <fullName evidence="1">Uncharacterized protein</fullName>
    </submittedName>
</protein>
<dbReference type="RefSeq" id="WP_402378746.1">
    <property type="nucleotide sequence ID" value="NZ_JBIUYY010000003.1"/>
</dbReference>
<accession>A0ABW8ED04</accession>
<gene>
    <name evidence="1" type="ORF">ACIO7M_08360</name>
</gene>
<name>A0ABW8ED04_STRT5</name>
<dbReference type="InterPro" id="IPR027417">
    <property type="entry name" value="P-loop_NTPase"/>
</dbReference>
<dbReference type="SUPFAM" id="SSF52540">
    <property type="entry name" value="P-loop containing nucleoside triphosphate hydrolases"/>
    <property type="match status" value="1"/>
</dbReference>
<proteinExistence type="predicted"/>
<keyword evidence="2" id="KW-1185">Reference proteome</keyword>
<evidence type="ECO:0000313" key="2">
    <source>
        <dbReference type="Proteomes" id="UP001617351"/>
    </source>
</evidence>
<sequence length="546" mass="59706">MPLTDTEWGVVTAWVRDYLLDTPDPHDRLRQAGYPNTFIGSLALTAKAGDNAASLVRAVRHSITAQLNLLDVLLTLGDLTSQFEPQVLALRARLADDERVHVSDQDHFRAGVLRNGAEVFIDRAQLRERLREFLADPEKTVLVVDGEPDSGRSYSYSLIRYLGQHCGFRPVRVTLTHTTAAAQLIRQIAARLNPEADPPQLNPTPLNDPLSAHEWAVQQIVTRATAAPEAFWIILDECDRLASTSDAWDAIGQLARALFEHGPAPEGIAPRLVLLGYPATMPQLPYEIRKTVCRDTARILGRDDVDDFFRTYFTQAPVPPADAVRLAAASAAAVWEAAQAPASGDSPMRRLCTAAETAVGTWRSLPPGADYADLLHRRLGAPAALEPAAPSEERRAYRRAACLLVRFEPDTLRLPGEPEPSGRAQQELVDDCATIATNPPVWTLRDDVREAALADLPGPAAARRCLEANLAQVQAGPAPERIALAYLSGRPPDARRLDADALAAAQQAVMWLSRIPGAAGIPDPGQFQNLLERVRLLQPLRRLLEE</sequence>
<evidence type="ECO:0000313" key="1">
    <source>
        <dbReference type="EMBL" id="MFJ2821109.1"/>
    </source>
</evidence>